<sequence length="324" mass="37158">MARPLRVEYPGAYYHVINRGNAGEDIFHSIRDREKFLEYLEKAVERFSIIIHTYCLMTNHYHLLIETAQANLSLAMQWLNVSYAAYYNKKRQRSGHLFQGRFKSVLVEADEYLKPLSRYIHLNPVKAGMVNSPGEFSWSSYPAFIGKIKAPDWLETGWLLATFGRKKKEAVKNYKAYVEGIEIKALKDPEEDIIGGFILGDIDFINWVKDTFLSARNDEKEIPQLKRLKPKISLEKILQVVSDEFGCSKEKILEKGRKNNKARVLAIYLARDLSGATCSKLGDYFGGVSGAAITVRYNKVAKEVAEDKRLKRKVEKIKARIINI</sequence>
<dbReference type="GO" id="GO:0004803">
    <property type="term" value="F:transposase activity"/>
    <property type="evidence" value="ECO:0007669"/>
    <property type="project" value="InterPro"/>
</dbReference>
<dbReference type="CDD" id="cd06571">
    <property type="entry name" value="Bac_DnaA_C"/>
    <property type="match status" value="1"/>
</dbReference>
<dbReference type="GO" id="GO:0043565">
    <property type="term" value="F:sequence-specific DNA binding"/>
    <property type="evidence" value="ECO:0007669"/>
    <property type="project" value="InterPro"/>
</dbReference>
<comment type="caution">
    <text evidence="3">The sequence shown here is derived from an EMBL/GenBank/DDBJ whole genome shotgun (WGS) entry which is preliminary data.</text>
</comment>
<dbReference type="GO" id="GO:0006270">
    <property type="term" value="P:DNA replication initiation"/>
    <property type="evidence" value="ECO:0007669"/>
    <property type="project" value="InterPro"/>
</dbReference>
<dbReference type="SMART" id="SM00760">
    <property type="entry name" value="Bac_DnaA_C"/>
    <property type="match status" value="1"/>
</dbReference>
<dbReference type="InterPro" id="IPR013159">
    <property type="entry name" value="DnaA_C"/>
</dbReference>
<name>A0A8J6N4D7_9BACT</name>
<dbReference type="Pfam" id="PF01797">
    <property type="entry name" value="Y1_Tnp"/>
    <property type="match status" value="1"/>
</dbReference>
<dbReference type="InterPro" id="IPR002686">
    <property type="entry name" value="Transposase_17"/>
</dbReference>
<dbReference type="PANTHER" id="PTHR34322:SF2">
    <property type="entry name" value="TRANSPOSASE IS200-LIKE DOMAIN-CONTAINING PROTEIN"/>
    <property type="match status" value="1"/>
</dbReference>
<dbReference type="InterPro" id="IPR036515">
    <property type="entry name" value="Transposase_17_sf"/>
</dbReference>
<dbReference type="Gene3D" id="3.30.70.1290">
    <property type="entry name" value="Transposase IS200-like"/>
    <property type="match status" value="1"/>
</dbReference>
<dbReference type="Gene3D" id="1.10.1750.10">
    <property type="match status" value="1"/>
</dbReference>
<proteinExistence type="predicted"/>
<evidence type="ECO:0000259" key="2">
    <source>
        <dbReference type="SMART" id="SM01321"/>
    </source>
</evidence>
<dbReference type="Proteomes" id="UP000603545">
    <property type="component" value="Unassembled WGS sequence"/>
</dbReference>
<dbReference type="SMART" id="SM01321">
    <property type="entry name" value="Y1_Tnp"/>
    <property type="match status" value="1"/>
</dbReference>
<dbReference type="GO" id="GO:0006313">
    <property type="term" value="P:DNA transposition"/>
    <property type="evidence" value="ECO:0007669"/>
    <property type="project" value="InterPro"/>
</dbReference>
<feature type="domain" description="Chromosomal replication initiator DnaA C-terminal" evidence="1">
    <location>
        <begin position="233"/>
        <end position="300"/>
    </location>
</feature>
<accession>A0A8J6N4D7</accession>
<evidence type="ECO:0000313" key="4">
    <source>
        <dbReference type="Proteomes" id="UP000603545"/>
    </source>
</evidence>
<evidence type="ECO:0000313" key="3">
    <source>
        <dbReference type="EMBL" id="MBC8198442.1"/>
    </source>
</evidence>
<organism evidence="3 4">
    <name type="scientific">Candidatus Desulfaltia bathyphila</name>
    <dbReference type="NCBI Taxonomy" id="2841697"/>
    <lineage>
        <taxon>Bacteria</taxon>
        <taxon>Pseudomonadati</taxon>
        <taxon>Thermodesulfobacteriota</taxon>
        <taxon>Desulfobacteria</taxon>
        <taxon>Desulfobacterales</taxon>
        <taxon>Desulfobacterales incertae sedis</taxon>
        <taxon>Candidatus Desulfaltia</taxon>
    </lineage>
</organism>
<dbReference type="InterPro" id="IPR010921">
    <property type="entry name" value="Trp_repressor/repl_initiator"/>
</dbReference>
<dbReference type="GO" id="GO:0005524">
    <property type="term" value="F:ATP binding"/>
    <property type="evidence" value="ECO:0007669"/>
    <property type="project" value="InterPro"/>
</dbReference>
<dbReference type="AlphaFoldDB" id="A0A8J6N4D7"/>
<dbReference type="PANTHER" id="PTHR34322">
    <property type="entry name" value="TRANSPOSASE, Y1_TNP DOMAIN-CONTAINING"/>
    <property type="match status" value="1"/>
</dbReference>
<feature type="domain" description="Transposase IS200-like" evidence="2">
    <location>
        <begin position="9"/>
        <end position="123"/>
    </location>
</feature>
<dbReference type="Pfam" id="PF08299">
    <property type="entry name" value="Bac_DnaA_C"/>
    <property type="match status" value="1"/>
</dbReference>
<dbReference type="GO" id="GO:0006275">
    <property type="term" value="P:regulation of DNA replication"/>
    <property type="evidence" value="ECO:0007669"/>
    <property type="project" value="InterPro"/>
</dbReference>
<evidence type="ECO:0000259" key="1">
    <source>
        <dbReference type="SMART" id="SM00760"/>
    </source>
</evidence>
<protein>
    <submittedName>
        <fullName evidence="3">Transposase</fullName>
    </submittedName>
</protein>
<dbReference type="SUPFAM" id="SSF48295">
    <property type="entry name" value="TrpR-like"/>
    <property type="match status" value="1"/>
</dbReference>
<gene>
    <name evidence="3" type="ORF">H8E80_00120</name>
</gene>
<dbReference type="SUPFAM" id="SSF143422">
    <property type="entry name" value="Transposase IS200-like"/>
    <property type="match status" value="1"/>
</dbReference>
<reference evidence="3 4" key="1">
    <citation type="submission" date="2020-08" db="EMBL/GenBank/DDBJ databases">
        <title>Bridging the membrane lipid divide: bacteria of the FCB group superphylum have the potential to synthesize archaeal ether lipids.</title>
        <authorList>
            <person name="Villanueva L."/>
            <person name="Von Meijenfeldt F.A.B."/>
            <person name="Westbye A.B."/>
            <person name="Yadav S."/>
            <person name="Hopmans E.C."/>
            <person name="Dutilh B.E."/>
            <person name="Sinninghe Damste J.S."/>
        </authorList>
    </citation>
    <scope>NUCLEOTIDE SEQUENCE [LARGE SCALE GENOMIC DNA]</scope>
    <source>
        <strain evidence="3">NIOZ-UU82</strain>
    </source>
</reference>
<dbReference type="EMBL" id="JACNLL010000005">
    <property type="protein sequence ID" value="MBC8198442.1"/>
    <property type="molecule type" value="Genomic_DNA"/>
</dbReference>